<feature type="region of interest" description="Disordered" evidence="1">
    <location>
        <begin position="361"/>
        <end position="433"/>
    </location>
</feature>
<comment type="caution">
    <text evidence="2">The sequence shown here is derived from an EMBL/GenBank/DDBJ whole genome shotgun (WGS) entry which is preliminary data.</text>
</comment>
<feature type="region of interest" description="Disordered" evidence="1">
    <location>
        <begin position="317"/>
        <end position="341"/>
    </location>
</feature>
<dbReference type="EMBL" id="JBHSDU010000003">
    <property type="protein sequence ID" value="MFC4309607.1"/>
    <property type="molecule type" value="Genomic_DNA"/>
</dbReference>
<dbReference type="Proteomes" id="UP001595904">
    <property type="component" value="Unassembled WGS sequence"/>
</dbReference>
<sequence>MEDNTSKVYVEPESSQPALVSQSSGSGTQLFVINLCASIAPVSTTGRNIPGLENYKLYQVARVEDGRTRHRLRLGFFTNEAHAERVLTVVRQQYPTAFTTSLSDEDRRFARGYLPAATPAPAPRPTVAVVNTPPPAPVAAAPAPAPKAAPAPVAAAPAPKAAPAPVVAPPAQVAAKPAVAAKPVAAKPAQPAKPAAKAPTDEIVEMTWEPDEETKAAVTSASLPKIKALTEAIGLDEMSWNDDPTPAPTPAPSKEPLAVGLLSGKFAALDTSKLKIKTTPPAAAPAPVASKPVTPPAPATIPPKLDTAASVRVPALTFSDPEPTPAAAQKSNGSNEPYHVGKGLNIEEVDAFELDLYDEPPAKAAAPAPQPAPAVTNKAAAAKPAAPAPKPAPAAAKPASPPPAAKKNEPPAKPVAPPVTNKAAPPIPKQVPPALVRDASNAHPNLDSTQTIRALTNEEMSDAAQEKWFAIQLAASEQPVNLDILPHLDIFEAYRLYSVATAGSGKIVHSLRLGFFKEAVSAEAVTGYLKTFFASPSVLRISVAEQARFKDAPQPRRAEPEEPKNNVVELNNARANRAPVVPTVTMEVDPSATGAFRPNATGAFRPNATGSLNSATGTFKPGATGAFKPNATGAFKLNSTGVHKALDSKVAAKSAAPAIKRSEPTRSGNTGKHKQLKRSLADELMEEAREVELSESGVRKLPQNGSLLSRLLGKKK</sequence>
<evidence type="ECO:0008006" key="4">
    <source>
        <dbReference type="Google" id="ProtNLM"/>
    </source>
</evidence>
<name>A0ABV8SQ33_9GAMM</name>
<gene>
    <name evidence="2" type="ORF">ACFPN2_11000</name>
</gene>
<accession>A0ABV8SQ33</accession>
<evidence type="ECO:0000256" key="1">
    <source>
        <dbReference type="SAM" id="MobiDB-lite"/>
    </source>
</evidence>
<keyword evidence="3" id="KW-1185">Reference proteome</keyword>
<feature type="compositionally biased region" description="Polar residues" evidence="1">
    <location>
        <begin position="13"/>
        <end position="23"/>
    </location>
</feature>
<organism evidence="2 3">
    <name type="scientific">Steroidobacter flavus</name>
    <dbReference type="NCBI Taxonomy" id="1842136"/>
    <lineage>
        <taxon>Bacteria</taxon>
        <taxon>Pseudomonadati</taxon>
        <taxon>Pseudomonadota</taxon>
        <taxon>Gammaproteobacteria</taxon>
        <taxon>Steroidobacterales</taxon>
        <taxon>Steroidobacteraceae</taxon>
        <taxon>Steroidobacter</taxon>
    </lineage>
</organism>
<feature type="region of interest" description="Disordered" evidence="1">
    <location>
        <begin position="1"/>
        <end position="23"/>
    </location>
</feature>
<feature type="region of interest" description="Disordered" evidence="1">
    <location>
        <begin position="597"/>
        <end position="616"/>
    </location>
</feature>
<feature type="compositionally biased region" description="Basic and acidic residues" evidence="1">
    <location>
        <begin position="550"/>
        <end position="564"/>
    </location>
</feature>
<evidence type="ECO:0000313" key="2">
    <source>
        <dbReference type="EMBL" id="MFC4309607.1"/>
    </source>
</evidence>
<feature type="compositionally biased region" description="Low complexity" evidence="1">
    <location>
        <begin position="362"/>
        <end position="385"/>
    </location>
</feature>
<protein>
    <recommendedName>
        <fullName evidence="4">SPOR domain-containing protein</fullName>
    </recommendedName>
</protein>
<evidence type="ECO:0000313" key="3">
    <source>
        <dbReference type="Proteomes" id="UP001595904"/>
    </source>
</evidence>
<dbReference type="RefSeq" id="WP_380596648.1">
    <property type="nucleotide sequence ID" value="NZ_JBHSDU010000003.1"/>
</dbReference>
<proteinExistence type="predicted"/>
<feature type="region of interest" description="Disordered" evidence="1">
    <location>
        <begin position="653"/>
        <end position="716"/>
    </location>
</feature>
<feature type="compositionally biased region" description="Low complexity" evidence="1">
    <location>
        <begin position="705"/>
        <end position="716"/>
    </location>
</feature>
<feature type="compositionally biased region" description="Low complexity" evidence="1">
    <location>
        <begin position="278"/>
        <end position="292"/>
    </location>
</feature>
<reference evidence="3" key="1">
    <citation type="journal article" date="2019" name="Int. J. Syst. Evol. Microbiol.">
        <title>The Global Catalogue of Microorganisms (GCM) 10K type strain sequencing project: providing services to taxonomists for standard genome sequencing and annotation.</title>
        <authorList>
            <consortium name="The Broad Institute Genomics Platform"/>
            <consortium name="The Broad Institute Genome Sequencing Center for Infectious Disease"/>
            <person name="Wu L."/>
            <person name="Ma J."/>
        </authorList>
    </citation>
    <scope>NUCLEOTIDE SEQUENCE [LARGE SCALE GENOMIC DNA]</scope>
    <source>
        <strain evidence="3">CGMCC 1.10759</strain>
    </source>
</reference>
<feature type="region of interest" description="Disordered" evidence="1">
    <location>
        <begin position="278"/>
        <end position="305"/>
    </location>
</feature>
<feature type="region of interest" description="Disordered" evidence="1">
    <location>
        <begin position="550"/>
        <end position="574"/>
    </location>
</feature>